<dbReference type="AlphaFoldDB" id="A0A0F9QY74"/>
<comment type="caution">
    <text evidence="1">The sequence shown here is derived from an EMBL/GenBank/DDBJ whole genome shotgun (WGS) entry which is preliminary data.</text>
</comment>
<accession>A0A0F9QY74</accession>
<protein>
    <submittedName>
        <fullName evidence="1">Uncharacterized protein</fullName>
    </submittedName>
</protein>
<reference evidence="1" key="1">
    <citation type="journal article" date="2015" name="Nature">
        <title>Complex archaea that bridge the gap between prokaryotes and eukaryotes.</title>
        <authorList>
            <person name="Spang A."/>
            <person name="Saw J.H."/>
            <person name="Jorgensen S.L."/>
            <person name="Zaremba-Niedzwiedzka K."/>
            <person name="Martijn J."/>
            <person name="Lind A.E."/>
            <person name="van Eijk R."/>
            <person name="Schleper C."/>
            <person name="Guy L."/>
            <person name="Ettema T.J."/>
        </authorList>
    </citation>
    <scope>NUCLEOTIDE SEQUENCE</scope>
</reference>
<organism evidence="1">
    <name type="scientific">marine sediment metagenome</name>
    <dbReference type="NCBI Taxonomy" id="412755"/>
    <lineage>
        <taxon>unclassified sequences</taxon>
        <taxon>metagenomes</taxon>
        <taxon>ecological metagenomes</taxon>
    </lineage>
</organism>
<dbReference type="EMBL" id="LAZR01004276">
    <property type="protein sequence ID" value="KKN10103.1"/>
    <property type="molecule type" value="Genomic_DNA"/>
</dbReference>
<proteinExistence type="predicted"/>
<gene>
    <name evidence="1" type="ORF">LCGC14_1039860</name>
</gene>
<name>A0A0F9QY74_9ZZZZ</name>
<sequence>MSGRFAILRDSVGKILDVRKRGEDTPEKQIAGKFVSIKFPIIKRGVIDAQGNVIQQSEED</sequence>
<evidence type="ECO:0000313" key="1">
    <source>
        <dbReference type="EMBL" id="KKN10103.1"/>
    </source>
</evidence>